<sequence length="35" mass="3802">MLHLSPGHHGGAFLLFSLIYLTCDGGVFLLVIFLV</sequence>
<evidence type="ECO:0000256" key="1">
    <source>
        <dbReference type="SAM" id="Phobius"/>
    </source>
</evidence>
<keyword evidence="3" id="KW-1185">Reference proteome</keyword>
<keyword evidence="1" id="KW-0472">Membrane</keyword>
<dbReference type="Proteomes" id="UP000017834">
    <property type="component" value="Unassembled WGS sequence"/>
</dbReference>
<keyword evidence="1" id="KW-0812">Transmembrane</keyword>
<reference evidence="2 3" key="1">
    <citation type="journal article" date="2014" name="Genome Announc.">
        <title>Draft Genome Sequence of Enterobacter cloacae Strain S611.</title>
        <authorList>
            <person name="Wang D."/>
            <person name="Han C.S."/>
            <person name="Dichosa A.E."/>
            <person name="Gleasner C.D."/>
            <person name="Johnson S.L."/>
            <person name="Daligault H.E."/>
            <person name="Davenport K.W."/>
            <person name="Li P.E."/>
            <person name="Pierson E.A."/>
            <person name="Pierson L.S.III."/>
        </authorList>
    </citation>
    <scope>NUCLEOTIDE SEQUENCE [LARGE SCALE GENOMIC DNA]</scope>
    <source>
        <strain evidence="2 3">S611</strain>
    </source>
</reference>
<organism evidence="2 3">
    <name type="scientific">Enterobacter cloacae S611</name>
    <dbReference type="NCBI Taxonomy" id="1399146"/>
    <lineage>
        <taxon>Bacteria</taxon>
        <taxon>Pseudomonadati</taxon>
        <taxon>Pseudomonadota</taxon>
        <taxon>Gammaproteobacteria</taxon>
        <taxon>Enterobacterales</taxon>
        <taxon>Enterobacteriaceae</taxon>
        <taxon>Enterobacter</taxon>
        <taxon>Enterobacter cloacae complex</taxon>
    </lineage>
</organism>
<proteinExistence type="predicted"/>
<evidence type="ECO:0000313" key="3">
    <source>
        <dbReference type="Proteomes" id="UP000017834"/>
    </source>
</evidence>
<accession>A0ABP2ZY84</accession>
<keyword evidence="1" id="KW-1133">Transmembrane helix</keyword>
<evidence type="ECO:0000313" key="2">
    <source>
        <dbReference type="EMBL" id="ESS60006.1"/>
    </source>
</evidence>
<comment type="caution">
    <text evidence="2">The sequence shown here is derived from an EMBL/GenBank/DDBJ whole genome shotgun (WGS) entry which is preliminary data.</text>
</comment>
<name>A0ABP2ZY84_ENTCL</name>
<feature type="transmembrane region" description="Helical" evidence="1">
    <location>
        <begin position="12"/>
        <end position="34"/>
    </location>
</feature>
<protein>
    <submittedName>
        <fullName evidence="2">Membrane protein</fullName>
    </submittedName>
</protein>
<gene>
    <name evidence="2" type="ORF">EDP2_2093</name>
</gene>
<dbReference type="EMBL" id="AXOM01000010">
    <property type="protein sequence ID" value="ESS60006.1"/>
    <property type="molecule type" value="Genomic_DNA"/>
</dbReference>